<evidence type="ECO:0000256" key="1">
    <source>
        <dbReference type="SAM" id="Coils"/>
    </source>
</evidence>
<protein>
    <submittedName>
        <fullName evidence="3">PilN domain-containing protein</fullName>
    </submittedName>
</protein>
<reference evidence="3 4" key="1">
    <citation type="submission" date="2019-06" db="EMBL/GenBank/DDBJ databases">
        <title>Genomic insights into carbon and energy metabolism of Deferribacter autotrophicus revealed new metabolic traits in the phylum Deferribacteres.</title>
        <authorList>
            <person name="Slobodkin A.I."/>
            <person name="Slobodkina G.B."/>
            <person name="Allioux M."/>
            <person name="Alain K."/>
            <person name="Jebbar M."/>
            <person name="Shadrin V."/>
            <person name="Kublanov I.V."/>
            <person name="Toshchakov S.V."/>
            <person name="Bonch-Osmolovskaya E.A."/>
        </authorList>
    </citation>
    <scope>NUCLEOTIDE SEQUENCE [LARGE SCALE GENOMIC DNA]</scope>
    <source>
        <strain evidence="3 4">SL50</strain>
    </source>
</reference>
<accession>A0A5A8F653</accession>
<gene>
    <name evidence="3" type="ORF">FHQ18_09915</name>
</gene>
<keyword evidence="2" id="KW-0472">Membrane</keyword>
<dbReference type="Proteomes" id="UP000322876">
    <property type="component" value="Unassembled WGS sequence"/>
</dbReference>
<dbReference type="PANTHER" id="PTHR40278:SF1">
    <property type="entry name" value="DNA UTILIZATION PROTEIN HOFN"/>
    <property type="match status" value="1"/>
</dbReference>
<dbReference type="RefSeq" id="WP_149267026.1">
    <property type="nucleotide sequence ID" value="NZ_VFJB01000008.1"/>
</dbReference>
<dbReference type="Pfam" id="PF05137">
    <property type="entry name" value="PilN"/>
    <property type="match status" value="1"/>
</dbReference>
<keyword evidence="2" id="KW-1133">Transmembrane helix</keyword>
<dbReference type="AlphaFoldDB" id="A0A5A8F653"/>
<dbReference type="InterPro" id="IPR007813">
    <property type="entry name" value="PilN"/>
</dbReference>
<evidence type="ECO:0000313" key="4">
    <source>
        <dbReference type="Proteomes" id="UP000322876"/>
    </source>
</evidence>
<evidence type="ECO:0000256" key="2">
    <source>
        <dbReference type="SAM" id="Phobius"/>
    </source>
</evidence>
<dbReference type="InterPro" id="IPR052534">
    <property type="entry name" value="Extracell_DNA_Util/SecSys_Comp"/>
</dbReference>
<feature type="coiled-coil region" evidence="1">
    <location>
        <begin position="51"/>
        <end position="102"/>
    </location>
</feature>
<sequence length="192" mass="22750">MSYKKVKALNLVPQQLRYDYVKDLILRGSIAFICCLTLLIIFDYLYFSYKNSFLQKQLKQLTAYNESLLKEINSLNQYEKEYNKLKKELTNANKTKNELKLFYPCENSSLLSTIIALSSKSKDIYFNKLSYNNGQITIDGYAMSSSAFYKYYKKLEHEKDIKNVKFQFIKKTEKGRYNFKIIMEPKKINEIS</sequence>
<proteinExistence type="predicted"/>
<evidence type="ECO:0000313" key="3">
    <source>
        <dbReference type="EMBL" id="KAA0257353.1"/>
    </source>
</evidence>
<organism evidence="3 4">
    <name type="scientific">Deferribacter autotrophicus</name>
    <dbReference type="NCBI Taxonomy" id="500465"/>
    <lineage>
        <taxon>Bacteria</taxon>
        <taxon>Pseudomonadati</taxon>
        <taxon>Deferribacterota</taxon>
        <taxon>Deferribacteres</taxon>
        <taxon>Deferribacterales</taxon>
        <taxon>Deferribacteraceae</taxon>
        <taxon>Deferribacter</taxon>
    </lineage>
</organism>
<keyword evidence="2" id="KW-0812">Transmembrane</keyword>
<name>A0A5A8F653_9BACT</name>
<feature type="transmembrane region" description="Helical" evidence="2">
    <location>
        <begin position="24"/>
        <end position="47"/>
    </location>
</feature>
<dbReference type="EMBL" id="VFJB01000008">
    <property type="protein sequence ID" value="KAA0257353.1"/>
    <property type="molecule type" value="Genomic_DNA"/>
</dbReference>
<keyword evidence="4" id="KW-1185">Reference proteome</keyword>
<keyword evidence="1" id="KW-0175">Coiled coil</keyword>
<dbReference type="OrthoDB" id="9861814at2"/>
<dbReference type="PANTHER" id="PTHR40278">
    <property type="entry name" value="DNA UTILIZATION PROTEIN HOFN"/>
    <property type="match status" value="1"/>
</dbReference>
<comment type="caution">
    <text evidence="3">The sequence shown here is derived from an EMBL/GenBank/DDBJ whole genome shotgun (WGS) entry which is preliminary data.</text>
</comment>